<feature type="compositionally biased region" description="Acidic residues" evidence="1">
    <location>
        <begin position="9"/>
        <end position="21"/>
    </location>
</feature>
<feature type="region of interest" description="Disordered" evidence="1">
    <location>
        <begin position="1"/>
        <end position="39"/>
    </location>
</feature>
<reference evidence="2 3" key="1">
    <citation type="submission" date="2014-11" db="EMBL/GenBank/DDBJ databases">
        <authorList>
            <person name="Zhu J."/>
            <person name="Qi W."/>
            <person name="Song R."/>
        </authorList>
    </citation>
    <scope>NUCLEOTIDE SEQUENCE [LARGE SCALE GENOMIC DNA]</scope>
</reference>
<gene>
    <name evidence="2" type="ORF">Vbra_871</name>
</gene>
<evidence type="ECO:0000256" key="1">
    <source>
        <dbReference type="SAM" id="MobiDB-lite"/>
    </source>
</evidence>
<keyword evidence="3" id="KW-1185">Reference proteome</keyword>
<dbReference type="EMBL" id="CDMY01000859">
    <property type="protein sequence ID" value="CEM35621.1"/>
    <property type="molecule type" value="Genomic_DNA"/>
</dbReference>
<dbReference type="PhylomeDB" id="A0A0G4GX45"/>
<proteinExistence type="predicted"/>
<dbReference type="VEuPathDB" id="CryptoDB:Vbra_871"/>
<sequence length="139" mass="15191">MLAHSTVVEEQEGGDGEDGVEADSNANDDPLGSPTYTDGVEAAFQDPEVYIPVFALANAVWDLPPPLPSPLSSAVVQHHTEVVIDCSEARQRRFWEQLTPQTARDLGRQMINLKSITHRYSRTADGVEGRSPGRFFSAP</sequence>
<evidence type="ECO:0000313" key="2">
    <source>
        <dbReference type="EMBL" id="CEM35621.1"/>
    </source>
</evidence>
<protein>
    <submittedName>
        <fullName evidence="2">Uncharacterized protein</fullName>
    </submittedName>
</protein>
<dbReference type="AlphaFoldDB" id="A0A0G4GX45"/>
<accession>A0A0G4GX45</accession>
<evidence type="ECO:0000313" key="3">
    <source>
        <dbReference type="Proteomes" id="UP000041254"/>
    </source>
</evidence>
<dbReference type="InParanoid" id="A0A0G4GX45"/>
<dbReference type="Proteomes" id="UP000041254">
    <property type="component" value="Unassembled WGS sequence"/>
</dbReference>
<name>A0A0G4GX45_VITBC</name>
<organism evidence="2 3">
    <name type="scientific">Vitrella brassicaformis (strain CCMP3155)</name>
    <dbReference type="NCBI Taxonomy" id="1169540"/>
    <lineage>
        <taxon>Eukaryota</taxon>
        <taxon>Sar</taxon>
        <taxon>Alveolata</taxon>
        <taxon>Colpodellida</taxon>
        <taxon>Vitrellaceae</taxon>
        <taxon>Vitrella</taxon>
    </lineage>
</organism>